<keyword evidence="4" id="KW-1015">Disulfide bond</keyword>
<evidence type="ECO:0000259" key="6">
    <source>
        <dbReference type="PROSITE" id="PS50940"/>
    </source>
</evidence>
<protein>
    <recommendedName>
        <fullName evidence="6">Chitin-binding type-2 domain-containing protein</fullName>
    </recommendedName>
</protein>
<keyword evidence="2" id="KW-0732">Signal</keyword>
<evidence type="ECO:0000256" key="4">
    <source>
        <dbReference type="ARBA" id="ARBA00023157"/>
    </source>
</evidence>
<dbReference type="EMBL" id="BDGG01000001">
    <property type="protein sequence ID" value="GAU88305.1"/>
    <property type="molecule type" value="Genomic_DNA"/>
</dbReference>
<evidence type="ECO:0000313" key="7">
    <source>
        <dbReference type="EMBL" id="GAU88305.1"/>
    </source>
</evidence>
<accession>A0A1D1UIU9</accession>
<feature type="domain" description="Chitin-binding type-2" evidence="6">
    <location>
        <begin position="353"/>
        <end position="413"/>
    </location>
</feature>
<evidence type="ECO:0000256" key="3">
    <source>
        <dbReference type="ARBA" id="ARBA00022737"/>
    </source>
</evidence>
<reference evidence="7 8" key="1">
    <citation type="journal article" date="2016" name="Nat. Commun.">
        <title>Extremotolerant tardigrade genome and improved radiotolerance of human cultured cells by tardigrade-unique protein.</title>
        <authorList>
            <person name="Hashimoto T."/>
            <person name="Horikawa D.D."/>
            <person name="Saito Y."/>
            <person name="Kuwahara H."/>
            <person name="Kozuka-Hata H."/>
            <person name="Shin-I T."/>
            <person name="Minakuchi Y."/>
            <person name="Ohishi K."/>
            <person name="Motoyama A."/>
            <person name="Aizu T."/>
            <person name="Enomoto A."/>
            <person name="Kondo K."/>
            <person name="Tanaka S."/>
            <person name="Hara Y."/>
            <person name="Koshikawa S."/>
            <person name="Sagara H."/>
            <person name="Miura T."/>
            <person name="Yokobori S."/>
            <person name="Miyagawa K."/>
            <person name="Suzuki Y."/>
            <person name="Kubo T."/>
            <person name="Oyama M."/>
            <person name="Kohara Y."/>
            <person name="Fujiyama A."/>
            <person name="Arakawa K."/>
            <person name="Katayama T."/>
            <person name="Toyoda A."/>
            <person name="Kunieda T."/>
        </authorList>
    </citation>
    <scope>NUCLEOTIDE SEQUENCE [LARGE SCALE GENOMIC DNA]</scope>
    <source>
        <strain evidence="7 8">YOKOZUNA-1</strain>
    </source>
</reference>
<feature type="domain" description="Chitin-binding type-2" evidence="6">
    <location>
        <begin position="243"/>
        <end position="300"/>
    </location>
</feature>
<keyword evidence="1" id="KW-0147">Chitin-binding</keyword>
<dbReference type="PANTHER" id="PTHR23301:SF0">
    <property type="entry name" value="CHITIN-BINDING TYPE-2 DOMAIN-CONTAINING PROTEIN-RELATED"/>
    <property type="match status" value="1"/>
</dbReference>
<dbReference type="GO" id="GO:0005576">
    <property type="term" value="C:extracellular region"/>
    <property type="evidence" value="ECO:0007669"/>
    <property type="project" value="InterPro"/>
</dbReference>
<dbReference type="PANTHER" id="PTHR23301">
    <property type="entry name" value="CHITIN BINDING PERITROPHIN-A"/>
    <property type="match status" value="1"/>
</dbReference>
<gene>
    <name evidence="7" type="primary">RvY_01031-1</name>
    <name evidence="7" type="synonym">RvY_01031.1</name>
    <name evidence="7" type="ORF">RvY_01031</name>
</gene>
<dbReference type="Gene3D" id="2.170.140.10">
    <property type="entry name" value="Chitin binding domain"/>
    <property type="match status" value="2"/>
</dbReference>
<dbReference type="InterPro" id="IPR036508">
    <property type="entry name" value="Chitin-bd_dom_sf"/>
</dbReference>
<organism evidence="7 8">
    <name type="scientific">Ramazzottius varieornatus</name>
    <name type="common">Water bear</name>
    <name type="synonym">Tardigrade</name>
    <dbReference type="NCBI Taxonomy" id="947166"/>
    <lineage>
        <taxon>Eukaryota</taxon>
        <taxon>Metazoa</taxon>
        <taxon>Ecdysozoa</taxon>
        <taxon>Tardigrada</taxon>
        <taxon>Eutardigrada</taxon>
        <taxon>Parachela</taxon>
        <taxon>Hypsibioidea</taxon>
        <taxon>Ramazzottiidae</taxon>
        <taxon>Ramazzottius</taxon>
    </lineage>
</organism>
<dbReference type="InterPro" id="IPR051940">
    <property type="entry name" value="Chitin_bind-dev_reg"/>
</dbReference>
<dbReference type="AlphaFoldDB" id="A0A1D1UIU9"/>
<dbReference type="SUPFAM" id="SSF57625">
    <property type="entry name" value="Invertebrate chitin-binding proteins"/>
    <property type="match status" value="3"/>
</dbReference>
<keyword evidence="8" id="KW-1185">Reference proteome</keyword>
<keyword evidence="3" id="KW-0677">Repeat</keyword>
<sequence>MSQSKQVGGPCHGKTGFVPDYQQQCQVYFYCNADGTSLNLTCPAEMVFNPALQSCDFFQTAPECRAPMPTPQKMKPVEQAAAKPHDPSKTLVLTMTNEQLARTVTSPPVLQVASSKRSNPGVDVKYARKTPSLLTMEHPNDAVRQSPYDLRPKLSPQSNPTMNTAFLEGFLTPDMLLPMRPEGQSNNINTGKPAKNRPAVLPLHSVHSMQPKHPVPIQPAVDNGPRRHYPPAAGSTVPATMYEVECDGSQGYFIEPESGCRIFHFCHPNMTLDTYSCPPTEVFVIRFKSCVPQGAAICIDPVSNDARDAMQRVWSSPVAPAAPAGPQLTSTVLPLDVSTGETGAQSTSAPTLESLCAAGVPGAFADMSSNCAKYIECQPDGSFVVHSCPMNLRFNANLKACDWPQYVNPRCNEMKMRR</sequence>
<comment type="caution">
    <text evidence="7">The sequence shown here is derived from an EMBL/GenBank/DDBJ whole genome shotgun (WGS) entry which is preliminary data.</text>
</comment>
<dbReference type="PROSITE" id="PS50940">
    <property type="entry name" value="CHIT_BIND_II"/>
    <property type="match status" value="3"/>
</dbReference>
<dbReference type="InterPro" id="IPR002557">
    <property type="entry name" value="Chitin-bd_dom"/>
</dbReference>
<dbReference type="Pfam" id="PF01607">
    <property type="entry name" value="CBM_14"/>
    <property type="match status" value="2"/>
</dbReference>
<name>A0A1D1UIU9_RAMVA</name>
<evidence type="ECO:0000256" key="1">
    <source>
        <dbReference type="ARBA" id="ARBA00022669"/>
    </source>
</evidence>
<dbReference type="OrthoDB" id="6020543at2759"/>
<dbReference type="GO" id="GO:0008061">
    <property type="term" value="F:chitin binding"/>
    <property type="evidence" value="ECO:0007669"/>
    <property type="project" value="UniProtKB-KW"/>
</dbReference>
<keyword evidence="5" id="KW-0325">Glycoprotein</keyword>
<evidence type="ECO:0000313" key="8">
    <source>
        <dbReference type="Proteomes" id="UP000186922"/>
    </source>
</evidence>
<dbReference type="SMART" id="SM00494">
    <property type="entry name" value="ChtBD2"/>
    <property type="match status" value="3"/>
</dbReference>
<dbReference type="Proteomes" id="UP000186922">
    <property type="component" value="Unassembled WGS sequence"/>
</dbReference>
<feature type="domain" description="Chitin-binding type-2" evidence="6">
    <location>
        <begin position="8"/>
        <end position="66"/>
    </location>
</feature>
<evidence type="ECO:0000256" key="5">
    <source>
        <dbReference type="ARBA" id="ARBA00023180"/>
    </source>
</evidence>
<proteinExistence type="predicted"/>
<evidence type="ECO:0000256" key="2">
    <source>
        <dbReference type="ARBA" id="ARBA00022729"/>
    </source>
</evidence>